<organism evidence="8">
    <name type="scientific">Santalum album</name>
    <name type="common">Indian sandalwood</name>
    <dbReference type="NCBI Taxonomy" id="35974"/>
    <lineage>
        <taxon>Eukaryota</taxon>
        <taxon>Viridiplantae</taxon>
        <taxon>Streptophyta</taxon>
        <taxon>Embryophyta</taxon>
        <taxon>Tracheophyta</taxon>
        <taxon>Spermatophyta</taxon>
        <taxon>Magnoliopsida</taxon>
        <taxon>eudicotyledons</taxon>
        <taxon>Gunneridae</taxon>
        <taxon>Pentapetalae</taxon>
        <taxon>Santalales</taxon>
        <taxon>Santalaceae</taxon>
        <taxon>Santalum</taxon>
    </lineage>
</organism>
<evidence type="ECO:0000256" key="6">
    <source>
        <dbReference type="SAM" id="MobiDB-lite"/>
    </source>
</evidence>
<feature type="domain" description="WRKY" evidence="7">
    <location>
        <begin position="136"/>
        <end position="204"/>
    </location>
</feature>
<comment type="subcellular location">
    <subcellularLocation>
        <location evidence="1">Nucleus</location>
    </subcellularLocation>
</comment>
<dbReference type="InterPro" id="IPR044810">
    <property type="entry name" value="WRKY_plant"/>
</dbReference>
<feature type="compositionally biased region" description="Basic and acidic residues" evidence="6">
    <location>
        <begin position="254"/>
        <end position="269"/>
    </location>
</feature>
<sequence length="362" mass="40784">MGTPWPENFSGDRRNWAITEELIRGREFTNQLHILLGRPPPLIGHGRGGDTADDLVVKILRSFTEALALVNYGGAGESEEVASRVPVCNNSRLNSPPPDNGGRRSEDSGESCKSPALKARRGSYKRRRTVHTWTKTTSTLMDDGHAWRKYGQKVILNAKYPRSYYRCTHKFDQGCQATKQVQKTEGEAAPYQITYNGHHTCDSPRNLLRGAPHHLFLGEDVDPARPRRTNSRDDEDSSNSILLSFQSQPHVNRPHQDQDQDQDRDHDHPFLSSFRPTLIKQDYDNSGRRGPILCGDPIRSNALNDQSMPSDHHTCLLSHDLEALEPYDQGDVISRTASTHSLDMDLMVGSVDFSNDILQFDF</sequence>
<dbReference type="Pfam" id="PF03106">
    <property type="entry name" value="WRKY"/>
    <property type="match status" value="1"/>
</dbReference>
<dbReference type="AlphaFoldDB" id="A0A650C310"/>
<keyword evidence="2" id="KW-0805">Transcription regulation</keyword>
<feature type="region of interest" description="Disordered" evidence="6">
    <location>
        <begin position="87"/>
        <end position="123"/>
    </location>
</feature>
<keyword evidence="5" id="KW-0539">Nucleus</keyword>
<dbReference type="EMBL" id="MN335863">
    <property type="protein sequence ID" value="QGQ64076.1"/>
    <property type="molecule type" value="mRNA"/>
</dbReference>
<evidence type="ECO:0000256" key="3">
    <source>
        <dbReference type="ARBA" id="ARBA00023125"/>
    </source>
</evidence>
<feature type="compositionally biased region" description="Polar residues" evidence="6">
    <location>
        <begin position="238"/>
        <end position="250"/>
    </location>
</feature>
<feature type="region of interest" description="Disordered" evidence="6">
    <location>
        <begin position="217"/>
        <end position="276"/>
    </location>
</feature>
<protein>
    <submittedName>
        <fullName evidence="8">WRKY transcription factor 53</fullName>
    </submittedName>
</protein>
<accession>A0A650C310</accession>
<dbReference type="GO" id="GO:0003700">
    <property type="term" value="F:DNA-binding transcription factor activity"/>
    <property type="evidence" value="ECO:0007669"/>
    <property type="project" value="InterPro"/>
</dbReference>
<dbReference type="SMART" id="SM00774">
    <property type="entry name" value="WRKY"/>
    <property type="match status" value="1"/>
</dbReference>
<dbReference type="PANTHER" id="PTHR32096:SF146">
    <property type="entry name" value="WRKY TRANSCRIPTION FACTOR 19-RELATED"/>
    <property type="match status" value="1"/>
</dbReference>
<dbReference type="PANTHER" id="PTHR32096">
    <property type="entry name" value="WRKY TRANSCRIPTION FACTOR 30-RELATED-RELATED"/>
    <property type="match status" value="1"/>
</dbReference>
<evidence type="ECO:0000256" key="1">
    <source>
        <dbReference type="ARBA" id="ARBA00004123"/>
    </source>
</evidence>
<dbReference type="SUPFAM" id="SSF118290">
    <property type="entry name" value="WRKY DNA-binding domain"/>
    <property type="match status" value="1"/>
</dbReference>
<dbReference type="GO" id="GO:0005634">
    <property type="term" value="C:nucleus"/>
    <property type="evidence" value="ECO:0007669"/>
    <property type="project" value="UniProtKB-SubCell"/>
</dbReference>
<dbReference type="Gene3D" id="2.20.25.80">
    <property type="entry name" value="WRKY domain"/>
    <property type="match status" value="1"/>
</dbReference>
<name>A0A650C310_SANAL</name>
<evidence type="ECO:0000256" key="2">
    <source>
        <dbReference type="ARBA" id="ARBA00023015"/>
    </source>
</evidence>
<evidence type="ECO:0000313" key="8">
    <source>
        <dbReference type="EMBL" id="QGQ64076.1"/>
    </source>
</evidence>
<keyword evidence="4" id="KW-0804">Transcription</keyword>
<reference evidence="8" key="1">
    <citation type="journal article" date="2019" name="Int. J. Mol. Sci.">
        <title>Genome-Wide Characterization, Expression Profile Analysis of WRKY Family Genes in Santalum album and Functional Identification of Their Role in Abiotic Stress.</title>
        <authorList>
            <person name="Yan H."/>
            <person name="Li M."/>
            <person name="Xiong Y."/>
            <person name="Wu J."/>
            <person name="Teixeira da Silva J.A."/>
            <person name="Ma G."/>
        </authorList>
    </citation>
    <scope>NUCLEOTIDE SEQUENCE</scope>
</reference>
<keyword evidence="3" id="KW-0238">DNA-binding</keyword>
<dbReference type="GO" id="GO:0000976">
    <property type="term" value="F:transcription cis-regulatory region binding"/>
    <property type="evidence" value="ECO:0007669"/>
    <property type="project" value="TreeGrafter"/>
</dbReference>
<dbReference type="PROSITE" id="PS50811">
    <property type="entry name" value="WRKY"/>
    <property type="match status" value="1"/>
</dbReference>
<evidence type="ECO:0000259" key="7">
    <source>
        <dbReference type="PROSITE" id="PS50811"/>
    </source>
</evidence>
<evidence type="ECO:0000256" key="4">
    <source>
        <dbReference type="ARBA" id="ARBA00023163"/>
    </source>
</evidence>
<evidence type="ECO:0000256" key="5">
    <source>
        <dbReference type="ARBA" id="ARBA00023242"/>
    </source>
</evidence>
<dbReference type="InterPro" id="IPR003657">
    <property type="entry name" value="WRKY_dom"/>
</dbReference>
<proteinExistence type="evidence at transcript level"/>
<dbReference type="InterPro" id="IPR036576">
    <property type="entry name" value="WRKY_dom_sf"/>
</dbReference>